<dbReference type="Gene3D" id="3.30.1360.180">
    <property type="match status" value="1"/>
</dbReference>
<dbReference type="PANTHER" id="PTHR10151:SF120">
    <property type="entry name" value="BIS(5'-ADENOSYL)-TRIPHOSPHATASE"/>
    <property type="match status" value="1"/>
</dbReference>
<dbReference type="OrthoDB" id="415411at2759"/>
<protein>
    <submittedName>
        <fullName evidence="3">Alkaline-phosphatase-like protein</fullName>
    </submittedName>
</protein>
<feature type="compositionally biased region" description="Acidic residues" evidence="1">
    <location>
        <begin position="172"/>
        <end position="183"/>
    </location>
</feature>
<feature type="compositionally biased region" description="Basic and acidic residues" evidence="1">
    <location>
        <begin position="201"/>
        <end position="210"/>
    </location>
</feature>
<dbReference type="FunCoup" id="A0A2T3AE05">
    <property type="interactions" value="204"/>
</dbReference>
<feature type="compositionally biased region" description="Low complexity" evidence="1">
    <location>
        <begin position="116"/>
        <end position="138"/>
    </location>
</feature>
<dbReference type="AlphaFoldDB" id="A0A2T3AE05"/>
<keyword evidence="4" id="KW-1185">Reference proteome</keyword>
<reference evidence="3 4" key="1">
    <citation type="journal article" date="2018" name="Mycol. Prog.">
        <title>Coniella lustricola, a new species from submerged detritus.</title>
        <authorList>
            <person name="Raudabaugh D.B."/>
            <person name="Iturriaga T."/>
            <person name="Carver A."/>
            <person name="Mondo S."/>
            <person name="Pangilinan J."/>
            <person name="Lipzen A."/>
            <person name="He G."/>
            <person name="Amirebrahimi M."/>
            <person name="Grigoriev I.V."/>
            <person name="Miller A.N."/>
        </authorList>
    </citation>
    <scope>NUCLEOTIDE SEQUENCE [LARGE SCALE GENOMIC DNA]</scope>
    <source>
        <strain evidence="3 4">B22-T-1</strain>
    </source>
</reference>
<proteinExistence type="predicted"/>
<dbReference type="STRING" id="2025994.A0A2T3AE05"/>
<dbReference type="InterPro" id="IPR017850">
    <property type="entry name" value="Alkaline_phosphatase_core_sf"/>
</dbReference>
<organism evidence="3 4">
    <name type="scientific">Coniella lustricola</name>
    <dbReference type="NCBI Taxonomy" id="2025994"/>
    <lineage>
        <taxon>Eukaryota</taxon>
        <taxon>Fungi</taxon>
        <taxon>Dikarya</taxon>
        <taxon>Ascomycota</taxon>
        <taxon>Pezizomycotina</taxon>
        <taxon>Sordariomycetes</taxon>
        <taxon>Sordariomycetidae</taxon>
        <taxon>Diaporthales</taxon>
        <taxon>Schizoparmaceae</taxon>
        <taxon>Coniella</taxon>
    </lineage>
</organism>
<dbReference type="CDD" id="cd16018">
    <property type="entry name" value="Enpp"/>
    <property type="match status" value="1"/>
</dbReference>
<evidence type="ECO:0000256" key="1">
    <source>
        <dbReference type="SAM" id="MobiDB-lite"/>
    </source>
</evidence>
<gene>
    <name evidence="3" type="ORF">BD289DRAFT_171537</name>
</gene>
<name>A0A2T3AE05_9PEZI</name>
<dbReference type="SUPFAM" id="SSF53649">
    <property type="entry name" value="Alkaline phosphatase-like"/>
    <property type="match status" value="1"/>
</dbReference>
<sequence length="802" mass="88377">MPLLKPLNRPKSPNNSLLSAKSYDPDANSLRSDQDSDSDDDERQARARNSRELRAHDRIVLLEEEEMDQLVIDARRQKARERRASSNNSGGGGGHENGRRRVSAGLSIRTPLQLFSGGSSSNSAKRSVSGSIGSRSVSPAEKQSLIDMEERQQRRQRRRQKKERLLEKAAEGEDGELMYEMEEGGMKTGSSLGNSDLDDNDNGRDDSDELDRSGLRYLADSKRQRGRAWWRWVLIYVSMGVAFAVIAVLAWRMSARTAAFRAQTLFSNGTALFAPTTLILSLDGFRADFLERGLTPRLNAFIKEGVSPLYMKPSFPSVTFPNHFTLATGLYPEAHGIVGNTFWDPALEQQFYYTDTAVSMQSKWWNGEPFWVTAERHGIRTALHMWPGSEAHLGEVTPAFLDEYNGREALANKASRILSFLDLPGLETPSANTAEMRPQLIAAYVPNVDADGHKYGPNSTEIRSTIANVDEMLDGLFAGLAARNLTDIVNVIVVSDHGMATTDISRMIQLEDLVDLSQIAHVDGWPLVGLRPKNESEAFLQDMYQGLMTKAGSNPNFDVYLRDSTMPERYHFSQNERIAPLWIVPKTGWAIVDKEEFDIEAGKTNGVEYHPKGLHGYDFEHPLMRAIFVARGPAFPHQPGSRVEPFQNTEVYNILCDSIGLTPAPNNGTLRLPLQPVGLHDEVPGTQVPSDPVTSYTLTSTSTPVPTKTLGVDPVVTGDVSSPVTVDPPEINQDEDEVLNPSTGTDDFSSDKDLLEWVKDTFGKAWSWTVDEAGKAWAAVHGGQPPKIAEDGAGVAAAAPAA</sequence>
<dbReference type="GO" id="GO:0047429">
    <property type="term" value="F:nucleoside triphosphate diphosphatase activity"/>
    <property type="evidence" value="ECO:0007669"/>
    <property type="project" value="TreeGrafter"/>
</dbReference>
<feature type="compositionally biased region" description="Polar residues" evidence="1">
    <location>
        <begin position="687"/>
        <end position="706"/>
    </location>
</feature>
<dbReference type="Gene3D" id="3.40.720.10">
    <property type="entry name" value="Alkaline Phosphatase, subunit A"/>
    <property type="match status" value="1"/>
</dbReference>
<dbReference type="Proteomes" id="UP000241462">
    <property type="component" value="Unassembled WGS sequence"/>
</dbReference>
<dbReference type="GO" id="GO:0009141">
    <property type="term" value="P:nucleoside triphosphate metabolic process"/>
    <property type="evidence" value="ECO:0007669"/>
    <property type="project" value="TreeGrafter"/>
</dbReference>
<dbReference type="Pfam" id="PF01663">
    <property type="entry name" value="Phosphodiest"/>
    <property type="match status" value="1"/>
</dbReference>
<keyword evidence="2" id="KW-1133">Transmembrane helix</keyword>
<keyword evidence="2" id="KW-0472">Membrane</keyword>
<keyword evidence="2" id="KW-0812">Transmembrane</keyword>
<dbReference type="PANTHER" id="PTHR10151">
    <property type="entry name" value="ECTONUCLEOTIDE PYROPHOSPHATASE/PHOSPHODIESTERASE"/>
    <property type="match status" value="1"/>
</dbReference>
<feature type="compositionally biased region" description="Basic and acidic residues" evidence="1">
    <location>
        <begin position="43"/>
        <end position="61"/>
    </location>
</feature>
<feature type="region of interest" description="Disordered" evidence="1">
    <location>
        <begin position="1"/>
        <end position="210"/>
    </location>
</feature>
<dbReference type="InterPro" id="IPR002591">
    <property type="entry name" value="Phosphodiest/P_Trfase"/>
</dbReference>
<feature type="region of interest" description="Disordered" evidence="1">
    <location>
        <begin position="687"/>
        <end position="747"/>
    </location>
</feature>
<dbReference type="GO" id="GO:0017111">
    <property type="term" value="F:ribonucleoside triphosphate phosphatase activity"/>
    <property type="evidence" value="ECO:0007669"/>
    <property type="project" value="TreeGrafter"/>
</dbReference>
<evidence type="ECO:0000256" key="2">
    <source>
        <dbReference type="SAM" id="Phobius"/>
    </source>
</evidence>
<dbReference type="FunFam" id="3.30.1360.180:FF:000003">
    <property type="entry name" value="Type I phosphodiesterase/nucleotide pyrophosphatase family protein"/>
    <property type="match status" value="1"/>
</dbReference>
<evidence type="ECO:0000313" key="3">
    <source>
        <dbReference type="EMBL" id="PSR93869.1"/>
    </source>
</evidence>
<accession>A0A2T3AE05</accession>
<feature type="transmembrane region" description="Helical" evidence="2">
    <location>
        <begin position="229"/>
        <end position="251"/>
    </location>
</feature>
<dbReference type="InParanoid" id="A0A2T3AE05"/>
<evidence type="ECO:0000313" key="4">
    <source>
        <dbReference type="Proteomes" id="UP000241462"/>
    </source>
</evidence>
<dbReference type="EMBL" id="KZ678404">
    <property type="protein sequence ID" value="PSR93869.1"/>
    <property type="molecule type" value="Genomic_DNA"/>
</dbReference>